<proteinExistence type="predicted"/>
<protein>
    <submittedName>
        <fullName evidence="1">Uncharacterized protein</fullName>
    </submittedName>
</protein>
<reference evidence="1" key="1">
    <citation type="submission" date="2020-04" db="EMBL/GenBank/DDBJ databases">
        <authorList>
            <person name="Chiriac C."/>
            <person name="Salcher M."/>
            <person name="Ghai R."/>
            <person name="Kavagutti S V."/>
        </authorList>
    </citation>
    <scope>NUCLEOTIDE SEQUENCE</scope>
</reference>
<gene>
    <name evidence="1" type="ORF">UFOVP668_37</name>
</gene>
<name>A0A6J5NAM1_9CAUD</name>
<dbReference type="EMBL" id="LR796641">
    <property type="protein sequence ID" value="CAB4156139.1"/>
    <property type="molecule type" value="Genomic_DNA"/>
</dbReference>
<accession>A0A6J5NAM1</accession>
<organism evidence="1">
    <name type="scientific">uncultured Caudovirales phage</name>
    <dbReference type="NCBI Taxonomy" id="2100421"/>
    <lineage>
        <taxon>Viruses</taxon>
        <taxon>Duplodnaviria</taxon>
        <taxon>Heunggongvirae</taxon>
        <taxon>Uroviricota</taxon>
        <taxon>Caudoviricetes</taxon>
        <taxon>Peduoviridae</taxon>
        <taxon>Maltschvirus</taxon>
        <taxon>Maltschvirus maltsch</taxon>
    </lineage>
</organism>
<evidence type="ECO:0000313" key="1">
    <source>
        <dbReference type="EMBL" id="CAB4156139.1"/>
    </source>
</evidence>
<sequence>MNKTELFTGTLTSSCTCMEYDDTIGEYTDEPAKECNGNCWEFALDNFSTCIEEMLDNAETNWWRVENLKLWDRQVSGVFYAKTVEEILQGMTVNSEWTMRYTVFSDRVEYSLSHHDAPTGSSSVLRAVTDEQREQWGLY</sequence>